<evidence type="ECO:0000313" key="2">
    <source>
        <dbReference type="Proteomes" id="UP000234474"/>
    </source>
</evidence>
<dbReference type="VEuPathDB" id="FungiDB:P174DRAFT_278894"/>
<dbReference type="AlphaFoldDB" id="A0A2I1C018"/>
<dbReference type="STRING" id="1392255.A0A2I1C018"/>
<organism evidence="1 2">
    <name type="scientific">Aspergillus novofumigatus (strain IBT 16806)</name>
    <dbReference type="NCBI Taxonomy" id="1392255"/>
    <lineage>
        <taxon>Eukaryota</taxon>
        <taxon>Fungi</taxon>
        <taxon>Dikarya</taxon>
        <taxon>Ascomycota</taxon>
        <taxon>Pezizomycotina</taxon>
        <taxon>Eurotiomycetes</taxon>
        <taxon>Eurotiomycetidae</taxon>
        <taxon>Eurotiales</taxon>
        <taxon>Aspergillaceae</taxon>
        <taxon>Aspergillus</taxon>
        <taxon>Aspergillus subgen. Fumigati</taxon>
    </lineage>
</organism>
<reference evidence="2" key="1">
    <citation type="journal article" date="2018" name="Proc. Natl. Acad. Sci. U.S.A.">
        <title>Linking secondary metabolites to gene clusters through genome sequencing of six diverse Aspergillus species.</title>
        <authorList>
            <person name="Kaerboelling I."/>
            <person name="Vesth T.C."/>
            <person name="Frisvad J.C."/>
            <person name="Nybo J.L."/>
            <person name="Theobald S."/>
            <person name="Kuo A."/>
            <person name="Bowyer P."/>
            <person name="Matsuda Y."/>
            <person name="Mondo S."/>
            <person name="Lyhne E.K."/>
            <person name="Kogle M.E."/>
            <person name="Clum A."/>
            <person name="Lipzen A."/>
            <person name="Salamov A."/>
            <person name="Ngan C.Y."/>
            <person name="Daum C."/>
            <person name="Chiniquy J."/>
            <person name="Barry K."/>
            <person name="LaButti K."/>
            <person name="Haridas S."/>
            <person name="Simmons B.A."/>
            <person name="Magnuson J.K."/>
            <person name="Mortensen U.H."/>
            <person name="Larsen T.O."/>
            <person name="Grigoriev I.V."/>
            <person name="Baker S.E."/>
            <person name="Andersen M.R."/>
        </authorList>
    </citation>
    <scope>NUCLEOTIDE SEQUENCE [LARGE SCALE GENOMIC DNA]</scope>
    <source>
        <strain evidence="2">IBT 16806</strain>
    </source>
</reference>
<dbReference type="EMBL" id="MSZS01000007">
    <property type="protein sequence ID" value="PKX90951.1"/>
    <property type="molecule type" value="Genomic_DNA"/>
</dbReference>
<keyword evidence="2" id="KW-1185">Reference proteome</keyword>
<protein>
    <submittedName>
        <fullName evidence="1">Uncharacterized protein</fullName>
    </submittedName>
</protein>
<accession>A0A2I1C018</accession>
<sequence length="180" mass="21092">MIAGAKRSLAECLDTDELHSEVLYDNMYTGNDEGLGIVREHARIPALETKVEVLERQLNESKKEMMDRFSELHNTFNRLAQETDVRFSLRSANIRSRFLKRSSTREMSPLTTDSLWRTLCYTIQRALWTKMASNSHHELTGIPSSFFMVLTLALLRKSITRRQFRYWRGMPRSALRLDFE</sequence>
<dbReference type="Proteomes" id="UP000234474">
    <property type="component" value="Unassembled WGS sequence"/>
</dbReference>
<evidence type="ECO:0000313" key="1">
    <source>
        <dbReference type="EMBL" id="PKX90951.1"/>
    </source>
</evidence>
<comment type="caution">
    <text evidence="1">The sequence shown here is derived from an EMBL/GenBank/DDBJ whole genome shotgun (WGS) entry which is preliminary data.</text>
</comment>
<dbReference type="GeneID" id="36528872"/>
<gene>
    <name evidence="1" type="ORF">P174DRAFT_278894</name>
</gene>
<proteinExistence type="predicted"/>
<dbReference type="OrthoDB" id="5420280at2759"/>
<dbReference type="RefSeq" id="XP_024679546.1">
    <property type="nucleotide sequence ID" value="XM_024821546.1"/>
</dbReference>
<name>A0A2I1C018_ASPN1</name>